<evidence type="ECO:0000313" key="1">
    <source>
        <dbReference type="EMBL" id="KAG5590425.1"/>
    </source>
</evidence>
<accession>A0A9J5XQE0</accession>
<reference evidence="1 2" key="1">
    <citation type="submission" date="2020-09" db="EMBL/GenBank/DDBJ databases">
        <title>De no assembly of potato wild relative species, Solanum commersonii.</title>
        <authorList>
            <person name="Cho K."/>
        </authorList>
    </citation>
    <scope>NUCLEOTIDE SEQUENCE [LARGE SCALE GENOMIC DNA]</scope>
    <source>
        <strain evidence="1">LZ3.2</strain>
        <tissue evidence="1">Leaf</tissue>
    </source>
</reference>
<organism evidence="1 2">
    <name type="scientific">Solanum commersonii</name>
    <name type="common">Commerson's wild potato</name>
    <name type="synonym">Commerson's nightshade</name>
    <dbReference type="NCBI Taxonomy" id="4109"/>
    <lineage>
        <taxon>Eukaryota</taxon>
        <taxon>Viridiplantae</taxon>
        <taxon>Streptophyta</taxon>
        <taxon>Embryophyta</taxon>
        <taxon>Tracheophyta</taxon>
        <taxon>Spermatophyta</taxon>
        <taxon>Magnoliopsida</taxon>
        <taxon>eudicotyledons</taxon>
        <taxon>Gunneridae</taxon>
        <taxon>Pentapetalae</taxon>
        <taxon>asterids</taxon>
        <taxon>lamiids</taxon>
        <taxon>Solanales</taxon>
        <taxon>Solanaceae</taxon>
        <taxon>Solanoideae</taxon>
        <taxon>Solaneae</taxon>
        <taxon>Solanum</taxon>
    </lineage>
</organism>
<keyword evidence="2" id="KW-1185">Reference proteome</keyword>
<comment type="caution">
    <text evidence="1">The sequence shown here is derived from an EMBL/GenBank/DDBJ whole genome shotgun (WGS) entry which is preliminary data.</text>
</comment>
<dbReference type="AlphaFoldDB" id="A0A9J5XQE0"/>
<gene>
    <name evidence="1" type="ORF">H5410_040939</name>
</gene>
<dbReference type="Proteomes" id="UP000824120">
    <property type="component" value="Chromosome 8"/>
</dbReference>
<dbReference type="EMBL" id="JACXVP010000008">
    <property type="protein sequence ID" value="KAG5590425.1"/>
    <property type="molecule type" value="Genomic_DNA"/>
</dbReference>
<evidence type="ECO:0000313" key="2">
    <source>
        <dbReference type="Proteomes" id="UP000824120"/>
    </source>
</evidence>
<proteinExistence type="predicted"/>
<sequence length="131" mass="14387">MDSMEISIINIPLGFLAKIATCVLVTVRFADQAFCAALESAAHLGMVSIDTFNNGEEEFLESKSELSQQKMTKDTGKNYLWCWSSLACLRALCFDEILRNRARIFASLETLIGFHPNAGASLVGKLGFSSK</sequence>
<protein>
    <submittedName>
        <fullName evidence="1">Uncharacterized protein</fullName>
    </submittedName>
</protein>
<name>A0A9J5XQE0_SOLCO</name>